<keyword evidence="3 6" id="KW-0863">Zinc-finger</keyword>
<dbReference type="Gene3D" id="1.10.510.10">
    <property type="entry name" value="Transferase(Phosphotransferase) domain 1"/>
    <property type="match status" value="1"/>
</dbReference>
<dbReference type="GO" id="GO:0035556">
    <property type="term" value="P:intracellular signal transduction"/>
    <property type="evidence" value="ECO:0007669"/>
    <property type="project" value="TreeGrafter"/>
</dbReference>
<evidence type="ECO:0000259" key="9">
    <source>
        <dbReference type="PROSITE" id="PS50011"/>
    </source>
</evidence>
<dbReference type="PROSITE" id="PS00107">
    <property type="entry name" value="PROTEIN_KINASE_ATP"/>
    <property type="match status" value="1"/>
</dbReference>
<dbReference type="InterPro" id="IPR011009">
    <property type="entry name" value="Kinase-like_dom_sf"/>
</dbReference>
<feature type="domain" description="ZZ-type" evidence="10">
    <location>
        <begin position="175"/>
        <end position="239"/>
    </location>
</feature>
<organism evidence="11 12">
    <name type="scientific">Symbiochloris irregularis</name>
    <dbReference type="NCBI Taxonomy" id="706552"/>
    <lineage>
        <taxon>Eukaryota</taxon>
        <taxon>Viridiplantae</taxon>
        <taxon>Chlorophyta</taxon>
        <taxon>core chlorophytes</taxon>
        <taxon>Trebouxiophyceae</taxon>
        <taxon>Trebouxiales</taxon>
        <taxon>Trebouxiaceae</taxon>
        <taxon>Symbiochloris</taxon>
    </lineage>
</organism>
<gene>
    <name evidence="11" type="ORF">WJX73_002872</name>
</gene>
<dbReference type="Proteomes" id="UP001465755">
    <property type="component" value="Unassembled WGS sequence"/>
</dbReference>
<dbReference type="FunFam" id="3.30.60.90:FF:000014">
    <property type="entry name" value="E3 ubiquitin-protein ligase PRT1"/>
    <property type="match status" value="1"/>
</dbReference>
<dbReference type="GO" id="GO:0005737">
    <property type="term" value="C:cytoplasm"/>
    <property type="evidence" value="ECO:0007669"/>
    <property type="project" value="TreeGrafter"/>
</dbReference>
<evidence type="ECO:0000256" key="7">
    <source>
        <dbReference type="PROSITE-ProRule" id="PRU10141"/>
    </source>
</evidence>
<dbReference type="CDD" id="cd02249">
    <property type="entry name" value="ZZ"/>
    <property type="match status" value="1"/>
</dbReference>
<evidence type="ECO:0000256" key="2">
    <source>
        <dbReference type="ARBA" id="ARBA00022741"/>
    </source>
</evidence>
<dbReference type="SUPFAM" id="SSF56112">
    <property type="entry name" value="Protein kinase-like (PK-like)"/>
    <property type="match status" value="1"/>
</dbReference>
<evidence type="ECO:0000256" key="3">
    <source>
        <dbReference type="ARBA" id="ARBA00022771"/>
    </source>
</evidence>
<evidence type="ECO:0000259" key="10">
    <source>
        <dbReference type="PROSITE" id="PS50135"/>
    </source>
</evidence>
<reference evidence="11 12" key="1">
    <citation type="journal article" date="2024" name="Nat. Commun.">
        <title>Phylogenomics reveals the evolutionary origins of lichenization in chlorophyte algae.</title>
        <authorList>
            <person name="Puginier C."/>
            <person name="Libourel C."/>
            <person name="Otte J."/>
            <person name="Skaloud P."/>
            <person name="Haon M."/>
            <person name="Grisel S."/>
            <person name="Petersen M."/>
            <person name="Berrin J.G."/>
            <person name="Delaux P.M."/>
            <person name="Dal Grande F."/>
            <person name="Keller J."/>
        </authorList>
    </citation>
    <scope>NUCLEOTIDE SEQUENCE [LARGE SCALE GENOMIC DNA]</scope>
    <source>
        <strain evidence="11 12">SAG 2036</strain>
    </source>
</reference>
<dbReference type="PROSITE" id="PS50135">
    <property type="entry name" value="ZF_ZZ_2"/>
    <property type="match status" value="1"/>
</dbReference>
<dbReference type="InterPro" id="IPR043145">
    <property type="entry name" value="Znf_ZZ_sf"/>
</dbReference>
<dbReference type="EMBL" id="JALJOQ010000029">
    <property type="protein sequence ID" value="KAK9807925.1"/>
    <property type="molecule type" value="Genomic_DNA"/>
</dbReference>
<sequence>MCFWCMHFAMSPFSQSKCPLCREQYVHLPGVCGMLHKYLQKAFPEEYARRAQDTAEDEVRYGVSSLADTDGSEADTPGDPAEGWRPEDFSAPVLARPAPLPQLDRLLQELFPEQREQQMAALQASTWPPSQAAIEGLQPPAATVAPQPSGSAAVGRGSGLTLPNLSSAFSDRFVHYRIGCDSCGVFPIVGKRYHCKDCSEQIGFDLCGACYDGNRNACGRFNQHHHPEHEMELVHNAPSLLHILQATNPELDPEQLRGLVAMGTDGAAQTQAVQRLLELPLATATTGAPRTLSLVGPQPGQPEQSRAEGRADGEPGSSSSGRRRRASSEPQADVAADGSEVVTPARRRRRNNREAFVCIFAPASTDAAGQGPQVAVAVYARPQGGDAAGSEGAAAPSSAAPAGDQNGAPASLSLHNPLSAEGLAAMIMARTQGRGSRAQQTASTSAAAGSAPAADAAAMPQGDLSSSTDSGFPVHSSSSPAVLTVNQQLNMQSNGNQARQDVMAGGELYIIIKDLGRGAFGFVRLAINRRTNEKVAIKYIARGRGINKHVERELRSHISFCHPHIVRFRHLFLTETHLAIVFEYCAGGDLYQYVSKKGCLSEDEARRFFQQLVIGLEYCHKMGVVNRDIKLENALLDGDARLLKLTDFGYAKTDVDSLPISQVGTPNYAAPEVISSAQRQYDGCKADTWSCGVLLYVMLFHKYPFERPEDPVGQQGLARVVQRTIAVDYQLPDRPRITPQCKDMLQHLLVKDPKERYGTDDIMRHPWFLHGLPRGWERLNADCLNMRMNKAEQDRKEQWIKQIWEEAKEVARPAAAAPTPAYNHAANIMDSGNMDPGFQEAYEAEMANPQRSNY</sequence>
<keyword evidence="2 7" id="KW-0547">Nucleotide-binding</keyword>
<feature type="region of interest" description="Disordered" evidence="8">
    <location>
        <begin position="431"/>
        <end position="479"/>
    </location>
</feature>
<dbReference type="InterPro" id="IPR000433">
    <property type="entry name" value="Znf_ZZ"/>
</dbReference>
<keyword evidence="1" id="KW-0479">Metal-binding</keyword>
<dbReference type="GO" id="GO:0005524">
    <property type="term" value="F:ATP binding"/>
    <property type="evidence" value="ECO:0007669"/>
    <property type="project" value="UniProtKB-UniRule"/>
</dbReference>
<feature type="compositionally biased region" description="Polar residues" evidence="8">
    <location>
        <begin position="464"/>
        <end position="479"/>
    </location>
</feature>
<name>A0AAW1PDM3_9CHLO</name>
<protein>
    <submittedName>
        <fullName evidence="11">Uncharacterized protein</fullName>
    </submittedName>
</protein>
<dbReference type="GO" id="GO:0008270">
    <property type="term" value="F:zinc ion binding"/>
    <property type="evidence" value="ECO:0007669"/>
    <property type="project" value="UniProtKB-KW"/>
</dbReference>
<dbReference type="Pfam" id="PF00069">
    <property type="entry name" value="Pkinase"/>
    <property type="match status" value="1"/>
</dbReference>
<accession>A0AAW1PDM3</accession>
<evidence type="ECO:0000256" key="1">
    <source>
        <dbReference type="ARBA" id="ARBA00022723"/>
    </source>
</evidence>
<comment type="caution">
    <text evidence="11">The sequence shown here is derived from an EMBL/GenBank/DDBJ whole genome shotgun (WGS) entry which is preliminary data.</text>
</comment>
<feature type="compositionally biased region" description="Low complexity" evidence="8">
    <location>
        <begin position="438"/>
        <end position="463"/>
    </location>
</feature>
<dbReference type="SMART" id="SM00220">
    <property type="entry name" value="S_TKc"/>
    <property type="match status" value="1"/>
</dbReference>
<dbReference type="PROSITE" id="PS01357">
    <property type="entry name" value="ZF_ZZ_1"/>
    <property type="match status" value="1"/>
</dbReference>
<evidence type="ECO:0000256" key="4">
    <source>
        <dbReference type="ARBA" id="ARBA00022833"/>
    </source>
</evidence>
<feature type="region of interest" description="Disordered" evidence="8">
    <location>
        <begin position="288"/>
        <end position="347"/>
    </location>
</feature>
<dbReference type="PROSITE" id="PS50011">
    <property type="entry name" value="PROTEIN_KINASE_DOM"/>
    <property type="match status" value="1"/>
</dbReference>
<dbReference type="AlphaFoldDB" id="A0AAW1PDM3"/>
<evidence type="ECO:0000313" key="12">
    <source>
        <dbReference type="Proteomes" id="UP001465755"/>
    </source>
</evidence>
<dbReference type="PANTHER" id="PTHR24346">
    <property type="entry name" value="MAP/MICROTUBULE AFFINITY-REGULATING KINASE"/>
    <property type="match status" value="1"/>
</dbReference>
<evidence type="ECO:0000313" key="11">
    <source>
        <dbReference type="EMBL" id="KAK9807925.1"/>
    </source>
</evidence>
<dbReference type="SUPFAM" id="SSF57850">
    <property type="entry name" value="RING/U-box"/>
    <property type="match status" value="1"/>
</dbReference>
<evidence type="ECO:0000256" key="5">
    <source>
        <dbReference type="ARBA" id="ARBA00022840"/>
    </source>
</evidence>
<keyword evidence="4" id="KW-0862">Zinc</keyword>
<evidence type="ECO:0000256" key="6">
    <source>
        <dbReference type="PROSITE-ProRule" id="PRU00228"/>
    </source>
</evidence>
<keyword evidence="5 7" id="KW-0067">ATP-binding</keyword>
<evidence type="ECO:0000256" key="8">
    <source>
        <dbReference type="SAM" id="MobiDB-lite"/>
    </source>
</evidence>
<dbReference type="GO" id="GO:0004674">
    <property type="term" value="F:protein serine/threonine kinase activity"/>
    <property type="evidence" value="ECO:0007669"/>
    <property type="project" value="TreeGrafter"/>
</dbReference>
<dbReference type="PANTHER" id="PTHR24346:SF92">
    <property type="entry name" value="SNF1-RELATED PROTEIN KINASE 2.6"/>
    <property type="match status" value="1"/>
</dbReference>
<dbReference type="InterPro" id="IPR017441">
    <property type="entry name" value="Protein_kinase_ATP_BS"/>
</dbReference>
<feature type="binding site" evidence="7">
    <location>
        <position position="538"/>
    </location>
    <ligand>
        <name>ATP</name>
        <dbReference type="ChEBI" id="CHEBI:30616"/>
    </ligand>
</feature>
<feature type="domain" description="Protein kinase" evidence="9">
    <location>
        <begin position="509"/>
        <end position="768"/>
    </location>
</feature>
<dbReference type="CDD" id="cd14003">
    <property type="entry name" value="STKc_AMPK-like"/>
    <property type="match status" value="1"/>
</dbReference>
<dbReference type="FunFam" id="1.10.510.10:FF:000571">
    <property type="entry name" value="Maternal embryonic leucine zipper kinase"/>
    <property type="match status" value="1"/>
</dbReference>
<dbReference type="Gene3D" id="3.30.60.90">
    <property type="match status" value="1"/>
</dbReference>
<feature type="compositionally biased region" description="Low complexity" evidence="8">
    <location>
        <begin position="384"/>
        <end position="404"/>
    </location>
</feature>
<proteinExistence type="predicted"/>
<dbReference type="InterPro" id="IPR000719">
    <property type="entry name" value="Prot_kinase_dom"/>
</dbReference>
<feature type="region of interest" description="Disordered" evidence="8">
    <location>
        <begin position="384"/>
        <end position="415"/>
    </location>
</feature>
<keyword evidence="12" id="KW-1185">Reference proteome</keyword>
<feature type="region of interest" description="Disordered" evidence="8">
    <location>
        <begin position="64"/>
        <end position="83"/>
    </location>
</feature>